<name>A0ACC2I593_9PEZI</name>
<accession>A0ACC2I593</accession>
<gene>
    <name evidence="1" type="ORF">ONZ43_g5900</name>
</gene>
<comment type="caution">
    <text evidence="1">The sequence shown here is derived from an EMBL/GenBank/DDBJ whole genome shotgun (WGS) entry which is preliminary data.</text>
</comment>
<evidence type="ECO:0000313" key="1">
    <source>
        <dbReference type="EMBL" id="KAJ8110315.1"/>
    </source>
</evidence>
<reference evidence="1" key="1">
    <citation type="submission" date="2022-11" db="EMBL/GenBank/DDBJ databases">
        <title>Genome Sequence of Nemania bipapillata.</title>
        <authorList>
            <person name="Buettner E."/>
        </authorList>
    </citation>
    <scope>NUCLEOTIDE SEQUENCE</scope>
    <source>
        <strain evidence="1">CP14</strain>
    </source>
</reference>
<evidence type="ECO:0000313" key="2">
    <source>
        <dbReference type="Proteomes" id="UP001153334"/>
    </source>
</evidence>
<protein>
    <submittedName>
        <fullName evidence="1">Uncharacterized protein</fullName>
    </submittedName>
</protein>
<proteinExistence type="predicted"/>
<dbReference type="EMBL" id="JAPESX010001946">
    <property type="protein sequence ID" value="KAJ8110315.1"/>
    <property type="molecule type" value="Genomic_DNA"/>
</dbReference>
<dbReference type="Proteomes" id="UP001153334">
    <property type="component" value="Unassembled WGS sequence"/>
</dbReference>
<organism evidence="1 2">
    <name type="scientific">Nemania bipapillata</name>
    <dbReference type="NCBI Taxonomy" id="110536"/>
    <lineage>
        <taxon>Eukaryota</taxon>
        <taxon>Fungi</taxon>
        <taxon>Dikarya</taxon>
        <taxon>Ascomycota</taxon>
        <taxon>Pezizomycotina</taxon>
        <taxon>Sordariomycetes</taxon>
        <taxon>Xylariomycetidae</taxon>
        <taxon>Xylariales</taxon>
        <taxon>Xylariaceae</taxon>
        <taxon>Nemania</taxon>
    </lineage>
</organism>
<sequence length="361" mass="41664">MASPRNAHHQSKQEQISAQLQETRNELRKEREFHEQCKIALREQKKETEEARQSQKKIGIELNNLKAQQQRRYQVTDNELANLAHQLRYQISNIAHVHFKQGVEITNKSMRDSWQLLRDSYISFRLTWDFFSRIMLDSVSRPLIVNAVLWITLAEEIMGKLYWAGAEASEGWTRLTEALNPATTDAAADLDVVYKYQLWKADTANLIAEREEPDEAKARAGQEKLRRELARGLCRPLIAFTGSKSAHLENDMVQIIDKVLELDQMISRQVAKVSWETGRLSIEHYDSQSMEPHGGGELQMEPDDYLVAITPGMMKRGTSTGANFGVNNRLLRTEVASIRMPTRTEVDNVHTSWMRYVRRQN</sequence>
<keyword evidence="2" id="KW-1185">Reference proteome</keyword>